<dbReference type="SUPFAM" id="SSF53697">
    <property type="entry name" value="SIS domain"/>
    <property type="match status" value="1"/>
</dbReference>
<dbReference type="EMBL" id="MHOS01000002">
    <property type="protein sequence ID" value="OGZ69766.1"/>
    <property type="molecule type" value="Genomic_DNA"/>
</dbReference>
<dbReference type="GO" id="GO:0005975">
    <property type="term" value="P:carbohydrate metabolic process"/>
    <property type="evidence" value="ECO:0007669"/>
    <property type="project" value="InterPro"/>
</dbReference>
<evidence type="ECO:0000313" key="5">
    <source>
        <dbReference type="Proteomes" id="UP000176421"/>
    </source>
</evidence>
<keyword evidence="2 4" id="KW-0413">Isomerase</keyword>
<comment type="caution">
    <text evidence="4">The sequence shown here is derived from an EMBL/GenBank/DDBJ whole genome shotgun (WGS) entry which is preliminary data.</text>
</comment>
<evidence type="ECO:0000313" key="4">
    <source>
        <dbReference type="EMBL" id="OGZ69766.1"/>
    </source>
</evidence>
<dbReference type="STRING" id="1802206.A3D35_03170"/>
<dbReference type="Gene3D" id="3.40.50.10490">
    <property type="entry name" value="Glucose-6-phosphate isomerase like protein, domain 1"/>
    <property type="match status" value="2"/>
</dbReference>
<dbReference type="InterPro" id="IPR019490">
    <property type="entry name" value="Glu6P/Mann6P_isomerase_C"/>
</dbReference>
<proteinExistence type="inferred from homology"/>
<gene>
    <name evidence="4" type="ORF">A3D35_03170</name>
</gene>
<name>A0A1G2I4N3_9BACT</name>
<evidence type="ECO:0000256" key="1">
    <source>
        <dbReference type="ARBA" id="ARBA00010523"/>
    </source>
</evidence>
<dbReference type="NCBIfam" id="TIGR02128">
    <property type="entry name" value="G6PI_arch"/>
    <property type="match status" value="1"/>
</dbReference>
<dbReference type="GO" id="GO:0004476">
    <property type="term" value="F:mannose-6-phosphate isomerase activity"/>
    <property type="evidence" value="ECO:0007669"/>
    <property type="project" value="InterPro"/>
</dbReference>
<dbReference type="InterPro" id="IPR046348">
    <property type="entry name" value="SIS_dom_sf"/>
</dbReference>
<reference evidence="4 5" key="1">
    <citation type="journal article" date="2016" name="Nat. Commun.">
        <title>Thousands of microbial genomes shed light on interconnected biogeochemical processes in an aquifer system.</title>
        <authorList>
            <person name="Anantharaman K."/>
            <person name="Brown C.T."/>
            <person name="Hug L.A."/>
            <person name="Sharon I."/>
            <person name="Castelle C.J."/>
            <person name="Probst A.J."/>
            <person name="Thomas B.C."/>
            <person name="Singh A."/>
            <person name="Wilkins M.J."/>
            <person name="Karaoz U."/>
            <person name="Brodie E.L."/>
            <person name="Williams K.H."/>
            <person name="Hubbard S.S."/>
            <person name="Banfield J.F."/>
        </authorList>
    </citation>
    <scope>NUCLEOTIDE SEQUENCE [LARGE SCALE GENOMIC DNA]</scope>
</reference>
<dbReference type="GO" id="GO:1901135">
    <property type="term" value="P:carbohydrate derivative metabolic process"/>
    <property type="evidence" value="ECO:0007669"/>
    <property type="project" value="InterPro"/>
</dbReference>
<dbReference type="Pfam" id="PF10432">
    <property type="entry name" value="bact-PGI_C"/>
    <property type="match status" value="1"/>
</dbReference>
<dbReference type="Proteomes" id="UP000176421">
    <property type="component" value="Unassembled WGS sequence"/>
</dbReference>
<dbReference type="GO" id="GO:0004347">
    <property type="term" value="F:glucose-6-phosphate isomerase activity"/>
    <property type="evidence" value="ECO:0007669"/>
    <property type="project" value="InterPro"/>
</dbReference>
<protein>
    <submittedName>
        <fullName evidence="4">Bifunctional phosphoglucose/phosphomannose isomerase</fullName>
    </submittedName>
</protein>
<evidence type="ECO:0000256" key="2">
    <source>
        <dbReference type="ARBA" id="ARBA00023235"/>
    </source>
</evidence>
<dbReference type="AlphaFoldDB" id="A0A1G2I4N3"/>
<organism evidence="4 5">
    <name type="scientific">Candidatus Staskawiczbacteria bacterium RIFCSPHIGHO2_02_FULL_34_9</name>
    <dbReference type="NCBI Taxonomy" id="1802206"/>
    <lineage>
        <taxon>Bacteria</taxon>
        <taxon>Candidatus Staskawicziibacteriota</taxon>
    </lineage>
</organism>
<evidence type="ECO:0000259" key="3">
    <source>
        <dbReference type="PROSITE" id="PS51464"/>
    </source>
</evidence>
<dbReference type="CDD" id="cd05637">
    <property type="entry name" value="SIS_PGI_PMI_2"/>
    <property type="match status" value="1"/>
</dbReference>
<dbReference type="GO" id="GO:0097367">
    <property type="term" value="F:carbohydrate derivative binding"/>
    <property type="evidence" value="ECO:0007669"/>
    <property type="project" value="InterPro"/>
</dbReference>
<feature type="domain" description="SIS" evidence="3">
    <location>
        <begin position="20"/>
        <end position="161"/>
    </location>
</feature>
<dbReference type="InterPro" id="IPR001347">
    <property type="entry name" value="SIS_dom"/>
</dbReference>
<sequence>MQEAIKNFSEQFSYQPEIQNKEKLLNYQWCILVGMGGSHLAADILKIYNPSVHMTIHEDYGLPYPAEMLKNSLVIASSYSGNTEEVIDAYKKAKEQGIALAAVSVGGKLIEMAKEDGIPYIQLPDTGIQPRSALGFSLKALMALMKEDKGLEELNMISDINPEDFEEEGRSIAKSLQGKVPAIYSSQVNQPIAYNWKIKFNETGKIPAFYNVFPELNHNEMTGFDVVDSTKKLSENMCFIFLRDELDNPRIKKRMQVMKKLFEDRKLQVLDVELRGDNLFKKIFSSLILADWAAYHTAEFYGLEPEQVPMVEEFKKLITE</sequence>
<comment type="similarity">
    <text evidence="1">Belongs to the PGI/PMI family.</text>
</comment>
<accession>A0A1G2I4N3</accession>
<dbReference type="PROSITE" id="PS51464">
    <property type="entry name" value="SIS"/>
    <property type="match status" value="1"/>
</dbReference>